<evidence type="ECO:0000259" key="6">
    <source>
        <dbReference type="SMART" id="SM00846"/>
    </source>
</evidence>
<sequence length="340" mass="37211">MSVRLGIMGFGRIGRNMLRLAHQREDIDIVAISDLGTPESMAYLLEYDTIYRRFPVPVTLEGKYLLAGRQRTRLLRGVAPADMPWDAYNVDIVVESTGVYRTRAELQGHLDAGAKRVVLSTPAMDSIDRTIVHGVNDRNLRPTDLIISCASSTTHALGLMLKILDEALGVERAMMTTVHAYSSDQKLSDTITPNLRRSRSAAENLIPNWTWSPGVVMKMMPHLEGKVDGIAVNVPVPNGSNLDLATQLKKKATAEEVNEVVRAAAEGPLARYLEYAVAPIVSSDVIGNAHSAVFDSLATLALPSGLVKTVSWYDNGWGYASRILDTVITLGQFVAEEVQR</sequence>
<evidence type="ECO:0000256" key="2">
    <source>
        <dbReference type="ARBA" id="ARBA00023002"/>
    </source>
</evidence>
<evidence type="ECO:0000256" key="1">
    <source>
        <dbReference type="ARBA" id="ARBA00007406"/>
    </source>
</evidence>
<organism evidence="7 8">
    <name type="scientific">Eiseniibacteriota bacterium</name>
    <dbReference type="NCBI Taxonomy" id="2212470"/>
    <lineage>
        <taxon>Bacteria</taxon>
        <taxon>Candidatus Eiseniibacteriota</taxon>
    </lineage>
</organism>
<feature type="binding site" evidence="3">
    <location>
        <position position="315"/>
    </location>
    <ligand>
        <name>NAD(+)</name>
        <dbReference type="ChEBI" id="CHEBI:57540"/>
    </ligand>
</feature>
<dbReference type="PRINTS" id="PR00078">
    <property type="entry name" value="G3PDHDRGNASE"/>
</dbReference>
<evidence type="ECO:0000256" key="5">
    <source>
        <dbReference type="RuleBase" id="RU000397"/>
    </source>
</evidence>
<dbReference type="Gene3D" id="3.30.360.10">
    <property type="entry name" value="Dihydrodipicolinate Reductase, domain 2"/>
    <property type="match status" value="1"/>
</dbReference>
<dbReference type="GO" id="GO:0016620">
    <property type="term" value="F:oxidoreductase activity, acting on the aldehyde or oxo group of donors, NAD or NADP as acceptor"/>
    <property type="evidence" value="ECO:0007669"/>
    <property type="project" value="InterPro"/>
</dbReference>
<dbReference type="InterPro" id="IPR020831">
    <property type="entry name" value="GlycerAld/Erythrose_P_DH"/>
</dbReference>
<dbReference type="EMBL" id="JAGQHR010000071">
    <property type="protein sequence ID" value="MCA9726817.1"/>
    <property type="molecule type" value="Genomic_DNA"/>
</dbReference>
<dbReference type="AlphaFoldDB" id="A0A956LY85"/>
<feature type="binding site" evidence="3">
    <location>
        <begin position="12"/>
        <end position="13"/>
    </location>
    <ligand>
        <name>NAD(+)</name>
        <dbReference type="ChEBI" id="CHEBI:57540"/>
    </ligand>
</feature>
<name>A0A956LY85_UNCEI</name>
<evidence type="ECO:0000256" key="3">
    <source>
        <dbReference type="PIRSR" id="PIRSR000149-3"/>
    </source>
</evidence>
<feature type="binding site" evidence="3">
    <location>
        <position position="120"/>
    </location>
    <ligand>
        <name>NAD(+)</name>
        <dbReference type="ChEBI" id="CHEBI:57540"/>
    </ligand>
</feature>
<dbReference type="Pfam" id="PF02800">
    <property type="entry name" value="Gp_dh_C"/>
    <property type="match status" value="1"/>
</dbReference>
<reference evidence="7" key="1">
    <citation type="submission" date="2020-04" db="EMBL/GenBank/DDBJ databases">
        <authorList>
            <person name="Zhang T."/>
        </authorList>
    </citation>
    <scope>NUCLEOTIDE SEQUENCE</scope>
    <source>
        <strain evidence="7">HKST-UBA01</strain>
    </source>
</reference>
<feature type="domain" description="Glyceraldehyde 3-phosphate dehydrogenase NAD(P) binding" evidence="6">
    <location>
        <begin position="3"/>
        <end position="152"/>
    </location>
</feature>
<protein>
    <submittedName>
        <fullName evidence="7">Type I glyceraldehyde-3-phosphate dehydrogenase</fullName>
    </submittedName>
</protein>
<dbReference type="InterPro" id="IPR036291">
    <property type="entry name" value="NAD(P)-bd_dom_sf"/>
</dbReference>
<comment type="similarity">
    <text evidence="1 5">Belongs to the glyceraldehyde-3-phosphate dehydrogenase family.</text>
</comment>
<dbReference type="FunFam" id="3.40.50.720:FF:000001">
    <property type="entry name" value="Glyceraldehyde-3-phosphate dehydrogenase"/>
    <property type="match status" value="1"/>
</dbReference>
<dbReference type="SUPFAM" id="SSF55347">
    <property type="entry name" value="Glyceraldehyde-3-phosphate dehydrogenase-like, C-terminal domain"/>
    <property type="match status" value="1"/>
</dbReference>
<accession>A0A956LY85</accession>
<proteinExistence type="inferred from homology"/>
<dbReference type="GO" id="GO:0051287">
    <property type="term" value="F:NAD binding"/>
    <property type="evidence" value="ECO:0007669"/>
    <property type="project" value="InterPro"/>
</dbReference>
<dbReference type="InterPro" id="IPR020829">
    <property type="entry name" value="GlycerAld_3-P_DH_cat"/>
</dbReference>
<dbReference type="SMART" id="SM00846">
    <property type="entry name" value="Gp_dh_N"/>
    <property type="match status" value="1"/>
</dbReference>
<dbReference type="InterPro" id="IPR020828">
    <property type="entry name" value="GlycerAld_3-P_DH_NAD(P)-bd"/>
</dbReference>
<dbReference type="CDD" id="cd05214">
    <property type="entry name" value="GAPDH_I_N"/>
    <property type="match status" value="1"/>
</dbReference>
<gene>
    <name evidence="7" type="ORF">KC729_03975</name>
</gene>
<evidence type="ECO:0000313" key="7">
    <source>
        <dbReference type="EMBL" id="MCA9726817.1"/>
    </source>
</evidence>
<evidence type="ECO:0000256" key="4">
    <source>
        <dbReference type="PIRSR" id="PIRSR000149-4"/>
    </source>
</evidence>
<dbReference type="Pfam" id="PF00044">
    <property type="entry name" value="Gp_dh_N"/>
    <property type="match status" value="1"/>
</dbReference>
<dbReference type="PANTHER" id="PTHR43148">
    <property type="entry name" value="GLYCERALDEHYDE-3-PHOSPHATE DEHYDROGENASE 2"/>
    <property type="match status" value="1"/>
</dbReference>
<reference evidence="7" key="2">
    <citation type="journal article" date="2021" name="Microbiome">
        <title>Successional dynamics and alternative stable states in a saline activated sludge microbial community over 9 years.</title>
        <authorList>
            <person name="Wang Y."/>
            <person name="Ye J."/>
            <person name="Ju F."/>
            <person name="Liu L."/>
            <person name="Boyd J.A."/>
            <person name="Deng Y."/>
            <person name="Parks D.H."/>
            <person name="Jiang X."/>
            <person name="Yin X."/>
            <person name="Woodcroft B.J."/>
            <person name="Tyson G.W."/>
            <person name="Hugenholtz P."/>
            <person name="Polz M.F."/>
            <person name="Zhang T."/>
        </authorList>
    </citation>
    <scope>NUCLEOTIDE SEQUENCE</scope>
    <source>
        <strain evidence="7">HKST-UBA01</strain>
    </source>
</reference>
<dbReference type="FunFam" id="3.30.360.10:FF:000002">
    <property type="entry name" value="Glyceraldehyde-3-phosphate dehydrogenase"/>
    <property type="match status" value="1"/>
</dbReference>
<feature type="site" description="Activates thiol group during catalysis" evidence="4">
    <location>
        <position position="179"/>
    </location>
</feature>
<keyword evidence="3" id="KW-0520">NAD</keyword>
<comment type="caution">
    <text evidence="7">The sequence shown here is derived from an EMBL/GenBank/DDBJ whole genome shotgun (WGS) entry which is preliminary data.</text>
</comment>
<dbReference type="Gene3D" id="3.40.50.720">
    <property type="entry name" value="NAD(P)-binding Rossmann-like Domain"/>
    <property type="match status" value="1"/>
</dbReference>
<feature type="binding site" evidence="3">
    <location>
        <position position="34"/>
    </location>
    <ligand>
        <name>NAD(+)</name>
        <dbReference type="ChEBI" id="CHEBI:57540"/>
    </ligand>
</feature>
<dbReference type="PIRSF" id="PIRSF000149">
    <property type="entry name" value="GAP_DH"/>
    <property type="match status" value="1"/>
</dbReference>
<dbReference type="SUPFAM" id="SSF51735">
    <property type="entry name" value="NAD(P)-binding Rossmann-fold domains"/>
    <property type="match status" value="1"/>
</dbReference>
<evidence type="ECO:0000313" key="8">
    <source>
        <dbReference type="Proteomes" id="UP000697710"/>
    </source>
</evidence>
<keyword evidence="3" id="KW-0547">Nucleotide-binding</keyword>
<dbReference type="Proteomes" id="UP000697710">
    <property type="component" value="Unassembled WGS sequence"/>
</dbReference>
<keyword evidence="2" id="KW-0560">Oxidoreductase</keyword>